<keyword evidence="4" id="KW-0808">Transferase</keyword>
<sequence length="367" mass="39363">MSVIVVGFGDEPLLEACLVSIVDQVEVGDEVVLIDHGITDVPSVAGVFVITPSANTGFGGGCVAGVDASRGDVLVFVNSDATLRPGAIAALTAAVADPAVGLAGGLVLLPGEPEVVNSAGLPVHLTGLSWCDGYGEPAAGPYLQSRRLASVAGALFACRRDTWQLLGGMDASYFMYHEDTDLSLRCHLAGLDVVLCPTAVAVHAYEFSRNSDKMFYLERNRFLTVLGDYPAHLLRRVLPVMLALEPLYLVVAIRDGWAHEKMRASWWVLRRPARVRARRRRVQAHVRERHALDALLTPGISQTQLPTPSGVPLLNLAIRAYWRILGPRSLRPGFAAPGHRPSVNVSVRLAAFAVSAAHPPREPTDNG</sequence>
<proteinExistence type="inferred from homology"/>
<reference evidence="5 6" key="1">
    <citation type="journal article" date="2019" name="Int. J. Syst. Evol. Microbiol.">
        <title>The Global Catalogue of Microorganisms (GCM) 10K type strain sequencing project: providing services to taxonomists for standard genome sequencing and annotation.</title>
        <authorList>
            <consortium name="The Broad Institute Genomics Platform"/>
            <consortium name="The Broad Institute Genome Sequencing Center for Infectious Disease"/>
            <person name="Wu L."/>
            <person name="Ma J."/>
        </authorList>
    </citation>
    <scope>NUCLEOTIDE SEQUENCE [LARGE SCALE GENOMIC DNA]</scope>
    <source>
        <strain evidence="5 6">JCM 15628</strain>
    </source>
</reference>
<evidence type="ECO:0000313" key="5">
    <source>
        <dbReference type="EMBL" id="GAA1992017.1"/>
    </source>
</evidence>
<evidence type="ECO:0000313" key="6">
    <source>
        <dbReference type="Proteomes" id="UP001500013"/>
    </source>
</evidence>
<dbReference type="Pfam" id="PF13641">
    <property type="entry name" value="Glyco_tranf_2_3"/>
    <property type="match status" value="1"/>
</dbReference>
<comment type="similarity">
    <text evidence="2">Belongs to the glycosyltransferase 2 family.</text>
</comment>
<dbReference type="EMBL" id="BAAAPU010000011">
    <property type="protein sequence ID" value="GAA1992017.1"/>
    <property type="molecule type" value="Genomic_DNA"/>
</dbReference>
<dbReference type="Proteomes" id="UP001500013">
    <property type="component" value="Unassembled WGS sequence"/>
</dbReference>
<dbReference type="PANTHER" id="PTHR43179:SF12">
    <property type="entry name" value="GALACTOFURANOSYLTRANSFERASE GLFT2"/>
    <property type="match status" value="1"/>
</dbReference>
<dbReference type="PANTHER" id="PTHR43179">
    <property type="entry name" value="RHAMNOSYLTRANSFERASE WBBL"/>
    <property type="match status" value="1"/>
</dbReference>
<protein>
    <recommendedName>
        <fullName evidence="7">GT2 family glycosyltransferase</fullName>
    </recommendedName>
</protein>
<comment type="pathway">
    <text evidence="1">Cell wall biogenesis; cell wall polysaccharide biosynthesis.</text>
</comment>
<dbReference type="RefSeq" id="WP_344066388.1">
    <property type="nucleotide sequence ID" value="NZ_BAAAPU010000011.1"/>
</dbReference>
<dbReference type="SUPFAM" id="SSF53448">
    <property type="entry name" value="Nucleotide-diphospho-sugar transferases"/>
    <property type="match status" value="1"/>
</dbReference>
<evidence type="ECO:0000256" key="3">
    <source>
        <dbReference type="ARBA" id="ARBA00022676"/>
    </source>
</evidence>
<accession>A0ABN2ST21</accession>
<keyword evidence="6" id="KW-1185">Reference proteome</keyword>
<evidence type="ECO:0008006" key="7">
    <source>
        <dbReference type="Google" id="ProtNLM"/>
    </source>
</evidence>
<gene>
    <name evidence="5" type="ORF">GCM10009817_37700</name>
</gene>
<evidence type="ECO:0000256" key="1">
    <source>
        <dbReference type="ARBA" id="ARBA00004776"/>
    </source>
</evidence>
<organism evidence="5 6">
    <name type="scientific">Terrabacter lapilli</name>
    <dbReference type="NCBI Taxonomy" id="436231"/>
    <lineage>
        <taxon>Bacteria</taxon>
        <taxon>Bacillati</taxon>
        <taxon>Actinomycetota</taxon>
        <taxon>Actinomycetes</taxon>
        <taxon>Micrococcales</taxon>
        <taxon>Intrasporangiaceae</taxon>
        <taxon>Terrabacter</taxon>
    </lineage>
</organism>
<keyword evidence="3" id="KW-0328">Glycosyltransferase</keyword>
<name>A0ABN2ST21_9MICO</name>
<dbReference type="Gene3D" id="3.90.550.10">
    <property type="entry name" value="Spore Coat Polysaccharide Biosynthesis Protein SpsA, Chain A"/>
    <property type="match status" value="1"/>
</dbReference>
<evidence type="ECO:0000256" key="2">
    <source>
        <dbReference type="ARBA" id="ARBA00006739"/>
    </source>
</evidence>
<evidence type="ECO:0000256" key="4">
    <source>
        <dbReference type="ARBA" id="ARBA00022679"/>
    </source>
</evidence>
<comment type="caution">
    <text evidence="5">The sequence shown here is derived from an EMBL/GenBank/DDBJ whole genome shotgun (WGS) entry which is preliminary data.</text>
</comment>
<dbReference type="InterPro" id="IPR029044">
    <property type="entry name" value="Nucleotide-diphossugar_trans"/>
</dbReference>